<dbReference type="Proteomes" id="UP001597304">
    <property type="component" value="Unassembled WGS sequence"/>
</dbReference>
<protein>
    <submittedName>
        <fullName evidence="4">GNAT family N-acetyltransferase</fullName>
        <ecNumber evidence="4">2.3.-.-</ecNumber>
    </submittedName>
</protein>
<dbReference type="SUPFAM" id="SSF55729">
    <property type="entry name" value="Acyl-CoA N-acyltransferases (Nat)"/>
    <property type="match status" value="1"/>
</dbReference>
<evidence type="ECO:0000256" key="2">
    <source>
        <dbReference type="ARBA" id="ARBA00023315"/>
    </source>
</evidence>
<sequence length="195" mass="19720">MALQPPAQAATALIATEIRPEARGDAPAIDDVLGAAFAGVPHSDQSEARTVRALRRDGALTLSLLAVRAGACVGYVAASPVRLSGSPGRWFGLGPLAVDPRWQRQGVGQALVQAALAALRAQGAAGAVLLGDPAYYARFGFAASPDLGLPGLPAAYADHVQALAFGDQAARGALRYPTAFGLAPEASFAPGDVLG</sequence>
<gene>
    <name evidence="4" type="ORF">ACFSF0_05910</name>
</gene>
<dbReference type="GO" id="GO:0016746">
    <property type="term" value="F:acyltransferase activity"/>
    <property type="evidence" value="ECO:0007669"/>
    <property type="project" value="UniProtKB-KW"/>
</dbReference>
<dbReference type="Pfam" id="PF00583">
    <property type="entry name" value="Acetyltransf_1"/>
    <property type="match status" value="1"/>
</dbReference>
<comment type="caution">
    <text evidence="4">The sequence shown here is derived from an EMBL/GenBank/DDBJ whole genome shotgun (WGS) entry which is preliminary data.</text>
</comment>
<dbReference type="PROSITE" id="PS51186">
    <property type="entry name" value="GNAT"/>
    <property type="match status" value="1"/>
</dbReference>
<keyword evidence="2 4" id="KW-0012">Acyltransferase</keyword>
<reference evidence="5" key="1">
    <citation type="journal article" date="2019" name="Int. J. Syst. Evol. Microbiol.">
        <title>The Global Catalogue of Microorganisms (GCM) 10K type strain sequencing project: providing services to taxonomists for standard genome sequencing and annotation.</title>
        <authorList>
            <consortium name="The Broad Institute Genomics Platform"/>
            <consortium name="The Broad Institute Genome Sequencing Center for Infectious Disease"/>
            <person name="Wu L."/>
            <person name="Ma J."/>
        </authorList>
    </citation>
    <scope>NUCLEOTIDE SEQUENCE [LARGE SCALE GENOMIC DNA]</scope>
    <source>
        <strain evidence="5">LMG 29247</strain>
    </source>
</reference>
<accession>A0ABW4KQ26</accession>
<dbReference type="Gene3D" id="3.40.630.30">
    <property type="match status" value="1"/>
</dbReference>
<keyword evidence="5" id="KW-1185">Reference proteome</keyword>
<name>A0ABW4KQ26_9BURK</name>
<dbReference type="PANTHER" id="PTHR43877:SF1">
    <property type="entry name" value="ACETYLTRANSFERASE"/>
    <property type="match status" value="1"/>
</dbReference>
<dbReference type="EMBL" id="JBHUEJ010000015">
    <property type="protein sequence ID" value="MFD1710130.1"/>
    <property type="molecule type" value="Genomic_DNA"/>
</dbReference>
<dbReference type="InterPro" id="IPR050832">
    <property type="entry name" value="Bact_Acetyltransf"/>
</dbReference>
<proteinExistence type="predicted"/>
<evidence type="ECO:0000313" key="5">
    <source>
        <dbReference type="Proteomes" id="UP001597304"/>
    </source>
</evidence>
<keyword evidence="1 4" id="KW-0808">Transferase</keyword>
<feature type="domain" description="N-acetyltransferase" evidence="3">
    <location>
        <begin position="16"/>
        <end position="163"/>
    </location>
</feature>
<dbReference type="RefSeq" id="WP_370512909.1">
    <property type="nucleotide sequence ID" value="NZ_JBHUEJ010000015.1"/>
</dbReference>
<organism evidence="4 5">
    <name type="scientific">Ottowia flava</name>
    <dbReference type="NCBI Taxonomy" id="2675430"/>
    <lineage>
        <taxon>Bacteria</taxon>
        <taxon>Pseudomonadati</taxon>
        <taxon>Pseudomonadota</taxon>
        <taxon>Betaproteobacteria</taxon>
        <taxon>Burkholderiales</taxon>
        <taxon>Comamonadaceae</taxon>
        <taxon>Ottowia</taxon>
    </lineage>
</organism>
<dbReference type="InterPro" id="IPR016181">
    <property type="entry name" value="Acyl_CoA_acyltransferase"/>
</dbReference>
<dbReference type="EC" id="2.3.-.-" evidence="4"/>
<dbReference type="InterPro" id="IPR000182">
    <property type="entry name" value="GNAT_dom"/>
</dbReference>
<dbReference type="CDD" id="cd04301">
    <property type="entry name" value="NAT_SF"/>
    <property type="match status" value="1"/>
</dbReference>
<evidence type="ECO:0000259" key="3">
    <source>
        <dbReference type="PROSITE" id="PS51186"/>
    </source>
</evidence>
<dbReference type="PANTHER" id="PTHR43877">
    <property type="entry name" value="AMINOALKYLPHOSPHONATE N-ACETYLTRANSFERASE-RELATED-RELATED"/>
    <property type="match status" value="1"/>
</dbReference>
<evidence type="ECO:0000313" key="4">
    <source>
        <dbReference type="EMBL" id="MFD1710130.1"/>
    </source>
</evidence>
<evidence type="ECO:0000256" key="1">
    <source>
        <dbReference type="ARBA" id="ARBA00022679"/>
    </source>
</evidence>